<reference evidence="3 4" key="1">
    <citation type="journal article" date="2016" name="Microb. Cell Fact.">
        <title>Dissection of exopolysaccharide biosynthesis in Kozakia baliensis.</title>
        <authorList>
            <person name="Brandt J.U."/>
            <person name="Jakob F."/>
            <person name="Behr J."/>
            <person name="Geissler A.J."/>
            <person name="Vogel R.F."/>
        </authorList>
    </citation>
    <scope>NUCLEOTIDE SEQUENCE [LARGE SCALE GENOMIC DNA]</scope>
    <source>
        <strain evidence="3 4">DSM 14400</strain>
        <plasmid evidence="4">Plasmid pkb14400_3</plasmid>
    </source>
</reference>
<organism evidence="3 4">
    <name type="scientific">Kozakia baliensis</name>
    <dbReference type="NCBI Taxonomy" id="153496"/>
    <lineage>
        <taxon>Bacteria</taxon>
        <taxon>Pseudomonadati</taxon>
        <taxon>Pseudomonadota</taxon>
        <taxon>Alphaproteobacteria</taxon>
        <taxon>Acetobacterales</taxon>
        <taxon>Acetobacteraceae</taxon>
        <taxon>Kozakia</taxon>
    </lineage>
</organism>
<dbReference type="AlphaFoldDB" id="A0A1D8UYW7"/>
<dbReference type="InterPro" id="IPR006140">
    <property type="entry name" value="D-isomer_DH_NAD-bd"/>
</dbReference>
<keyword evidence="1" id="KW-0560">Oxidoreductase</keyword>
<dbReference type="RefSeq" id="WP_070404259.1">
    <property type="nucleotide sequence ID" value="NZ_BJVW01000046.1"/>
</dbReference>
<dbReference type="InterPro" id="IPR036291">
    <property type="entry name" value="NAD(P)-bd_dom_sf"/>
</dbReference>
<dbReference type="OrthoDB" id="9787219at2"/>
<dbReference type="Pfam" id="PF02826">
    <property type="entry name" value="2-Hacid_dh_C"/>
    <property type="match status" value="1"/>
</dbReference>
<dbReference type="SUPFAM" id="SSF52283">
    <property type="entry name" value="Formate/glycerate dehydrogenase catalytic domain-like"/>
    <property type="match status" value="1"/>
</dbReference>
<geneLocation type="plasmid" evidence="4">
    <name>pkb14400_3</name>
</geneLocation>
<keyword evidence="2" id="KW-0520">NAD</keyword>
<accession>A0A1D8UYW7</accession>
<protein>
    <submittedName>
        <fullName evidence="3">Glyoxylate/hydroxypyruvate reductase A</fullName>
    </submittedName>
</protein>
<dbReference type="SUPFAM" id="SSF51735">
    <property type="entry name" value="NAD(P)-binding Rossmann-fold domains"/>
    <property type="match status" value="1"/>
</dbReference>
<gene>
    <name evidence="3" type="ORF">A0U89_16160</name>
</gene>
<dbReference type="EMBL" id="CP014677">
    <property type="protein sequence ID" value="AOX18824.1"/>
    <property type="molecule type" value="Genomic_DNA"/>
</dbReference>
<keyword evidence="3" id="KW-0614">Plasmid</keyword>
<evidence type="ECO:0000256" key="2">
    <source>
        <dbReference type="ARBA" id="ARBA00023027"/>
    </source>
</evidence>
<dbReference type="PANTHER" id="PTHR43333">
    <property type="entry name" value="2-HACID_DH_C DOMAIN-CONTAINING PROTEIN"/>
    <property type="match status" value="1"/>
</dbReference>
<dbReference type="Gene3D" id="3.40.50.720">
    <property type="entry name" value="NAD(P)-binding Rossmann-like Domain"/>
    <property type="match status" value="2"/>
</dbReference>
<sequence length="312" mass="34217">MRLAVKSGGKSAFSEWSMIFRNLMPDLNVVDWDEANHHPQSIDFVLAWQPEGDILSRMLHLKGIISTGAGVDHIIQDPLCPRNVPIYRMGSEEISAQMADYVLWAVLCCVRRTWRWHGAQATRTWLPPAPNRLAKDVTVGVMGLGHLGRSVADHLCNAGFSVRGWARSVYDLPGIHTYAGPETFPAFLKKVDVLICLLPSTPDTVGILNARTFAALSEGASVINVGRGSHLVEGDLLAALNEGLIAGAILDVFDYEPLPRISPFWSHPQIIITPHAAAEATRPSKAAHTVEIIKAIMRGEEGPLRYHPDKGY</sequence>
<dbReference type="Proteomes" id="UP000179145">
    <property type="component" value="Plasmid pKB14400_3"/>
</dbReference>
<evidence type="ECO:0000313" key="3">
    <source>
        <dbReference type="EMBL" id="AOX18824.1"/>
    </source>
</evidence>
<proteinExistence type="predicted"/>
<keyword evidence="4" id="KW-1185">Reference proteome</keyword>
<dbReference type="PANTHER" id="PTHR43333:SF1">
    <property type="entry name" value="D-ISOMER SPECIFIC 2-HYDROXYACID DEHYDROGENASE NAD-BINDING DOMAIN-CONTAINING PROTEIN"/>
    <property type="match status" value="1"/>
</dbReference>
<evidence type="ECO:0000313" key="4">
    <source>
        <dbReference type="Proteomes" id="UP000179145"/>
    </source>
</evidence>
<dbReference type="CDD" id="cd12164">
    <property type="entry name" value="GDH_like_2"/>
    <property type="match status" value="1"/>
</dbReference>
<keyword evidence="3" id="KW-0670">Pyruvate</keyword>
<evidence type="ECO:0000256" key="1">
    <source>
        <dbReference type="ARBA" id="ARBA00023002"/>
    </source>
</evidence>
<name>A0A1D8UYW7_9PROT</name>
<dbReference type="GO" id="GO:0051287">
    <property type="term" value="F:NAD binding"/>
    <property type="evidence" value="ECO:0007669"/>
    <property type="project" value="InterPro"/>
</dbReference>
<dbReference type="GO" id="GO:0016491">
    <property type="term" value="F:oxidoreductase activity"/>
    <property type="evidence" value="ECO:0007669"/>
    <property type="project" value="UniProtKB-KW"/>
</dbReference>
<dbReference type="KEGG" id="kba:A0U89_16160"/>